<dbReference type="GO" id="GO:0000287">
    <property type="term" value="F:magnesium ion binding"/>
    <property type="evidence" value="ECO:0007669"/>
    <property type="project" value="UniProtKB-UniRule"/>
</dbReference>
<dbReference type="SUPFAM" id="SSF88723">
    <property type="entry name" value="PIN domain-like"/>
    <property type="match status" value="1"/>
</dbReference>
<feature type="domain" description="PIN" evidence="9">
    <location>
        <begin position="3"/>
        <end position="128"/>
    </location>
</feature>
<evidence type="ECO:0000256" key="2">
    <source>
        <dbReference type="ARBA" id="ARBA00022649"/>
    </source>
</evidence>
<protein>
    <recommendedName>
        <fullName evidence="8">Ribonuclease VapC</fullName>
        <shortName evidence="8">RNase VapC</shortName>
        <ecNumber evidence="8">3.1.-.-</ecNumber>
    </recommendedName>
    <alternativeName>
        <fullName evidence="8">Toxin VapC</fullName>
    </alternativeName>
</protein>
<reference evidence="11" key="1">
    <citation type="submission" date="2014-02" db="EMBL/GenBank/DDBJ databases">
        <authorList>
            <person name="Gan H."/>
        </authorList>
    </citation>
    <scope>NUCLEOTIDE SEQUENCE [LARGE SCALE GENOMIC DNA]</scope>
    <source>
        <strain evidence="11">S1</strain>
    </source>
</reference>
<dbReference type="InterPro" id="IPR022907">
    <property type="entry name" value="VapC_family"/>
</dbReference>
<reference evidence="11" key="2">
    <citation type="submission" date="2014-11" db="EMBL/GenBank/DDBJ databases">
        <title>Draft genome sequence of Hydrogenophaga intermedia S1.</title>
        <authorList>
            <person name="Gan H.M."/>
            <person name="Chew T.H."/>
            <person name="Stolz A."/>
        </authorList>
    </citation>
    <scope>NUCLEOTIDE SEQUENCE [LARGE SCALE GENOMIC DNA]</scope>
    <source>
        <strain evidence="11">S1</strain>
    </source>
</reference>
<dbReference type="Proteomes" id="UP000028878">
    <property type="component" value="Unassembled WGS sequence"/>
</dbReference>
<name>A0A1L1PKI9_HYDIT</name>
<keyword evidence="5 8" id="KW-0378">Hydrolase</keyword>
<dbReference type="Pfam" id="PF01850">
    <property type="entry name" value="PIN"/>
    <property type="match status" value="1"/>
</dbReference>
<dbReference type="Gene3D" id="3.40.50.1010">
    <property type="entry name" value="5'-nuclease"/>
    <property type="match status" value="1"/>
</dbReference>
<keyword evidence="3 8" id="KW-0540">Nuclease</keyword>
<evidence type="ECO:0000256" key="7">
    <source>
        <dbReference type="ARBA" id="ARBA00038093"/>
    </source>
</evidence>
<keyword evidence="6 8" id="KW-0460">Magnesium</keyword>
<evidence type="ECO:0000256" key="1">
    <source>
        <dbReference type="ARBA" id="ARBA00001946"/>
    </source>
</evidence>
<dbReference type="AlphaFoldDB" id="A0A1L1PKI9"/>
<feature type="binding site" evidence="8">
    <location>
        <position position="102"/>
    </location>
    <ligand>
        <name>Mg(2+)</name>
        <dbReference type="ChEBI" id="CHEBI:18420"/>
    </ligand>
</feature>
<dbReference type="InterPro" id="IPR002716">
    <property type="entry name" value="PIN_dom"/>
</dbReference>
<dbReference type="GO" id="GO:0004540">
    <property type="term" value="F:RNA nuclease activity"/>
    <property type="evidence" value="ECO:0007669"/>
    <property type="project" value="InterPro"/>
</dbReference>
<evidence type="ECO:0000256" key="6">
    <source>
        <dbReference type="ARBA" id="ARBA00022842"/>
    </source>
</evidence>
<evidence type="ECO:0000313" key="10">
    <source>
        <dbReference type="EMBL" id="CDN89900.1"/>
    </source>
</evidence>
<dbReference type="EMBL" id="CCAE010000057">
    <property type="protein sequence ID" value="CDN89900.1"/>
    <property type="molecule type" value="Genomic_DNA"/>
</dbReference>
<keyword evidence="8" id="KW-0800">Toxin</keyword>
<evidence type="ECO:0000313" key="11">
    <source>
        <dbReference type="Proteomes" id="UP000028878"/>
    </source>
</evidence>
<comment type="cofactor">
    <cofactor evidence="1 8">
        <name>Mg(2+)</name>
        <dbReference type="ChEBI" id="CHEBI:18420"/>
    </cofactor>
</comment>
<dbReference type="InterPro" id="IPR050556">
    <property type="entry name" value="Type_II_TA_system_RNase"/>
</dbReference>
<accession>A0A1L1PKI9</accession>
<evidence type="ECO:0000256" key="8">
    <source>
        <dbReference type="HAMAP-Rule" id="MF_00265"/>
    </source>
</evidence>
<evidence type="ECO:0000259" key="9">
    <source>
        <dbReference type="Pfam" id="PF01850"/>
    </source>
</evidence>
<comment type="function">
    <text evidence="8">Toxic component of a toxin-antitoxin (TA) system. An RNase.</text>
</comment>
<gene>
    <name evidence="10" type="primary">vapC_3</name>
    <name evidence="8" type="synonym">vapC</name>
    <name evidence="10" type="ORF">BN948_04340</name>
</gene>
<keyword evidence="2 8" id="KW-1277">Toxin-antitoxin system</keyword>
<sequence length="137" mass="15477">MSYLIDTNVLSELRKRQPDARVVAWMEARPPSTLYLSVLTLGEIRRGVEAMADSRRRLELLDWLETQLPAWFAGRVLGIDGETADRWGRLLAKAGRPLPGIDSLLAATAQRHGLQLVTRNVDDFRDVDVSLINPWVE</sequence>
<comment type="similarity">
    <text evidence="7 8">Belongs to the PINc/VapC protein family.</text>
</comment>
<dbReference type="RefSeq" id="WP_009517865.1">
    <property type="nucleotide sequence ID" value="NZ_CCAE010000057.1"/>
</dbReference>
<organism evidence="10 11">
    <name type="scientific">Hydrogenophaga intermedia</name>
    <dbReference type="NCBI Taxonomy" id="65786"/>
    <lineage>
        <taxon>Bacteria</taxon>
        <taxon>Pseudomonadati</taxon>
        <taxon>Pseudomonadota</taxon>
        <taxon>Betaproteobacteria</taxon>
        <taxon>Burkholderiales</taxon>
        <taxon>Comamonadaceae</taxon>
        <taxon>Hydrogenophaga</taxon>
    </lineage>
</organism>
<dbReference type="CDD" id="cd18746">
    <property type="entry name" value="PIN_VapC4-5_FitB-like"/>
    <property type="match status" value="1"/>
</dbReference>
<dbReference type="PANTHER" id="PTHR33653:SF1">
    <property type="entry name" value="RIBONUCLEASE VAPC2"/>
    <property type="match status" value="1"/>
</dbReference>
<evidence type="ECO:0000256" key="5">
    <source>
        <dbReference type="ARBA" id="ARBA00022801"/>
    </source>
</evidence>
<evidence type="ECO:0000256" key="3">
    <source>
        <dbReference type="ARBA" id="ARBA00022722"/>
    </source>
</evidence>
<keyword evidence="4 8" id="KW-0479">Metal-binding</keyword>
<feature type="binding site" evidence="8">
    <location>
        <position position="6"/>
    </location>
    <ligand>
        <name>Mg(2+)</name>
        <dbReference type="ChEBI" id="CHEBI:18420"/>
    </ligand>
</feature>
<dbReference type="HAMAP" id="MF_00265">
    <property type="entry name" value="VapC_Nob1"/>
    <property type="match status" value="1"/>
</dbReference>
<evidence type="ECO:0000256" key="4">
    <source>
        <dbReference type="ARBA" id="ARBA00022723"/>
    </source>
</evidence>
<dbReference type="PANTHER" id="PTHR33653">
    <property type="entry name" value="RIBONUCLEASE VAPC2"/>
    <property type="match status" value="1"/>
</dbReference>
<dbReference type="InterPro" id="IPR029060">
    <property type="entry name" value="PIN-like_dom_sf"/>
</dbReference>
<dbReference type="GO" id="GO:0016787">
    <property type="term" value="F:hydrolase activity"/>
    <property type="evidence" value="ECO:0007669"/>
    <property type="project" value="UniProtKB-KW"/>
</dbReference>
<proteinExistence type="inferred from homology"/>
<dbReference type="GO" id="GO:0090729">
    <property type="term" value="F:toxin activity"/>
    <property type="evidence" value="ECO:0007669"/>
    <property type="project" value="UniProtKB-KW"/>
</dbReference>
<dbReference type="EC" id="3.1.-.-" evidence="8"/>
<keyword evidence="11" id="KW-1185">Reference proteome</keyword>